<dbReference type="OrthoDB" id="9969075at2"/>
<proteinExistence type="predicted"/>
<sequence length="79" mass="9291">MNEQRKRTFIFIRDTTLLFIGLCLFAYLVTASLLSLFGYSIWNWINVLRFLLGGSIVLILFFCSYVLIKDYLRSNAKKQ</sequence>
<dbReference type="Proteomes" id="UP000306918">
    <property type="component" value="Unassembled WGS sequence"/>
</dbReference>
<feature type="transmembrane region" description="Helical" evidence="1">
    <location>
        <begin position="16"/>
        <end position="42"/>
    </location>
</feature>
<keyword evidence="3" id="KW-1185">Reference proteome</keyword>
<protein>
    <submittedName>
        <fullName evidence="2">Uncharacterized protein</fullName>
    </submittedName>
</protein>
<name>A0A4V4H1R5_9BACT</name>
<evidence type="ECO:0000313" key="2">
    <source>
        <dbReference type="EMBL" id="THU41426.1"/>
    </source>
</evidence>
<keyword evidence="1" id="KW-1133">Transmembrane helix</keyword>
<dbReference type="EMBL" id="STFF01000001">
    <property type="protein sequence ID" value="THU41426.1"/>
    <property type="molecule type" value="Genomic_DNA"/>
</dbReference>
<dbReference type="AlphaFoldDB" id="A0A4V4H1R5"/>
<keyword evidence="1" id="KW-0812">Transmembrane</keyword>
<keyword evidence="1" id="KW-0472">Membrane</keyword>
<comment type="caution">
    <text evidence="2">The sequence shown here is derived from an EMBL/GenBank/DDBJ whole genome shotgun (WGS) entry which is preliminary data.</text>
</comment>
<gene>
    <name evidence="2" type="ORF">FAM09_04775</name>
</gene>
<feature type="transmembrane region" description="Helical" evidence="1">
    <location>
        <begin position="48"/>
        <end position="68"/>
    </location>
</feature>
<accession>A0A4V4H1R5</accession>
<evidence type="ECO:0000313" key="3">
    <source>
        <dbReference type="Proteomes" id="UP000306918"/>
    </source>
</evidence>
<organism evidence="2 3">
    <name type="scientific">Niastella caeni</name>
    <dbReference type="NCBI Taxonomy" id="2569763"/>
    <lineage>
        <taxon>Bacteria</taxon>
        <taxon>Pseudomonadati</taxon>
        <taxon>Bacteroidota</taxon>
        <taxon>Chitinophagia</taxon>
        <taxon>Chitinophagales</taxon>
        <taxon>Chitinophagaceae</taxon>
        <taxon>Niastella</taxon>
    </lineage>
</organism>
<reference evidence="2 3" key="1">
    <citation type="submission" date="2019-04" db="EMBL/GenBank/DDBJ databases">
        <title>Niastella caeni sp. nov., isolated from activated sludge.</title>
        <authorList>
            <person name="Sheng M."/>
        </authorList>
    </citation>
    <scope>NUCLEOTIDE SEQUENCE [LARGE SCALE GENOMIC DNA]</scope>
    <source>
        <strain evidence="2 3">HX-2-15</strain>
    </source>
</reference>
<evidence type="ECO:0000256" key="1">
    <source>
        <dbReference type="SAM" id="Phobius"/>
    </source>
</evidence>
<dbReference type="RefSeq" id="WP_136575917.1">
    <property type="nucleotide sequence ID" value="NZ_STFF01000001.1"/>
</dbReference>